<protein>
    <submittedName>
        <fullName evidence="1">Uncharacterized protein</fullName>
    </submittedName>
</protein>
<sequence>MEATDSSNIWTDKVPKGLRKDVMQLYHEAFPELQDICDIVNEKIMEPIRK</sequence>
<keyword evidence="2" id="KW-1185">Reference proteome</keyword>
<name>L8FTZ6_PSED2</name>
<dbReference type="HOGENOM" id="CLU_3129922_0_0_1"/>
<gene>
    <name evidence="1" type="ORF">GMDG_09042</name>
</gene>
<proteinExistence type="predicted"/>
<evidence type="ECO:0000313" key="1">
    <source>
        <dbReference type="EMBL" id="ELR04367.1"/>
    </source>
</evidence>
<feature type="non-terminal residue" evidence="1">
    <location>
        <position position="50"/>
    </location>
</feature>
<organism evidence="1 2">
    <name type="scientific">Pseudogymnoascus destructans (strain ATCC MYA-4855 / 20631-21)</name>
    <name type="common">Bat white-nose syndrome fungus</name>
    <name type="synonym">Geomyces destructans</name>
    <dbReference type="NCBI Taxonomy" id="658429"/>
    <lineage>
        <taxon>Eukaryota</taxon>
        <taxon>Fungi</taxon>
        <taxon>Dikarya</taxon>
        <taxon>Ascomycota</taxon>
        <taxon>Pezizomycotina</taxon>
        <taxon>Leotiomycetes</taxon>
        <taxon>Thelebolales</taxon>
        <taxon>Thelebolaceae</taxon>
        <taxon>Pseudogymnoascus</taxon>
    </lineage>
</organism>
<dbReference type="InParanoid" id="L8FTZ6"/>
<dbReference type="Proteomes" id="UP000011064">
    <property type="component" value="Unassembled WGS sequence"/>
</dbReference>
<dbReference type="AlphaFoldDB" id="L8FTZ6"/>
<dbReference type="VEuPathDB" id="FungiDB:GMDG_09042"/>
<accession>L8FTZ6</accession>
<evidence type="ECO:0000313" key="2">
    <source>
        <dbReference type="Proteomes" id="UP000011064"/>
    </source>
</evidence>
<dbReference type="EMBL" id="GL574954">
    <property type="protein sequence ID" value="ELR04367.1"/>
    <property type="molecule type" value="Genomic_DNA"/>
</dbReference>
<reference evidence="2" key="1">
    <citation type="submission" date="2010-09" db="EMBL/GenBank/DDBJ databases">
        <title>The genome sequence of Geomyces destructans 20631-21.</title>
        <authorList>
            <consortium name="The Broad Institute Genome Sequencing Platform"/>
            <person name="Cuomo C.A."/>
            <person name="Blehert D.S."/>
            <person name="Lorch J.M."/>
            <person name="Young S.K."/>
            <person name="Zeng Q."/>
            <person name="Gargeya S."/>
            <person name="Fitzgerald M."/>
            <person name="Haas B."/>
            <person name="Abouelleil A."/>
            <person name="Alvarado L."/>
            <person name="Arachchi H.M."/>
            <person name="Berlin A."/>
            <person name="Brown A."/>
            <person name="Chapman S.B."/>
            <person name="Chen Z."/>
            <person name="Dunbar C."/>
            <person name="Freedman E."/>
            <person name="Gearin G."/>
            <person name="Gellesch M."/>
            <person name="Goldberg J."/>
            <person name="Griggs A."/>
            <person name="Gujja S."/>
            <person name="Heiman D."/>
            <person name="Howarth C."/>
            <person name="Larson L."/>
            <person name="Lui A."/>
            <person name="MacDonald P.J.P."/>
            <person name="Montmayeur A."/>
            <person name="Murphy C."/>
            <person name="Neiman D."/>
            <person name="Pearson M."/>
            <person name="Priest M."/>
            <person name="Roberts A."/>
            <person name="Saif S."/>
            <person name="Shea T."/>
            <person name="Shenoy N."/>
            <person name="Sisk P."/>
            <person name="Stolte C."/>
            <person name="Sykes S."/>
            <person name="Wortman J."/>
            <person name="Nusbaum C."/>
            <person name="Birren B."/>
        </authorList>
    </citation>
    <scope>NUCLEOTIDE SEQUENCE [LARGE SCALE GENOMIC DNA]</scope>
    <source>
        <strain evidence="2">ATCC MYA-4855 / 20631-21</strain>
    </source>
</reference>